<dbReference type="OrthoDB" id="2933743at2759"/>
<evidence type="ECO:0000313" key="3">
    <source>
        <dbReference type="Proteomes" id="UP000076154"/>
    </source>
</evidence>
<name>A0A369JUR5_HYPMA</name>
<feature type="compositionally biased region" description="Polar residues" evidence="1">
    <location>
        <begin position="140"/>
        <end position="153"/>
    </location>
</feature>
<sequence length="265" mass="28840">MMVTESTALRSACESMSPRSRETDLPSTPASCDTSFSGSTESDEYTLTGFGDISLSNIYFVPSLPSDVSPRRTDSWSRAKTKEMPPPPVRKVPFHRANNPLPDVIQNIVQPSPSKAALSPKSDFEKLVASLRKSREHQSPTRATSGAEPQSPSKVVHAPQPRHAVNLKVIEKLSAQVNALGFRDGEDRVLIARGSRAQAMPPPSARIAAPKPKKERPLRGNARLPARPPLPRWDLHDPALTSPQADEQVATFGSTPGRMASTRRT</sequence>
<proteinExistence type="predicted"/>
<evidence type="ECO:0000313" key="2">
    <source>
        <dbReference type="EMBL" id="RDB25092.1"/>
    </source>
</evidence>
<protein>
    <submittedName>
        <fullName evidence="2">Uncharacterized protein</fullName>
    </submittedName>
</protein>
<feature type="region of interest" description="Disordered" evidence="1">
    <location>
        <begin position="197"/>
        <end position="265"/>
    </location>
</feature>
<feature type="region of interest" description="Disordered" evidence="1">
    <location>
        <begin position="1"/>
        <end position="43"/>
    </location>
</feature>
<accession>A0A369JUR5</accession>
<feature type="compositionally biased region" description="Basic and acidic residues" evidence="1">
    <location>
        <begin position="69"/>
        <end position="83"/>
    </location>
</feature>
<reference evidence="2" key="1">
    <citation type="submission" date="2018-04" db="EMBL/GenBank/DDBJ databases">
        <title>Whole genome sequencing of Hypsizygus marmoreus.</title>
        <authorList>
            <person name="Choi I.-G."/>
            <person name="Min B."/>
            <person name="Kim J.-G."/>
            <person name="Kim S."/>
            <person name="Oh Y.-L."/>
            <person name="Kong W.-S."/>
            <person name="Park H."/>
            <person name="Jeong J."/>
            <person name="Song E.-S."/>
        </authorList>
    </citation>
    <scope>NUCLEOTIDE SEQUENCE [LARGE SCALE GENOMIC DNA]</scope>
    <source>
        <strain evidence="2">51987-8</strain>
    </source>
</reference>
<feature type="compositionally biased region" description="Polar residues" evidence="1">
    <location>
        <begin position="25"/>
        <end position="40"/>
    </location>
</feature>
<dbReference type="InParanoid" id="A0A369JUR5"/>
<dbReference type="AlphaFoldDB" id="A0A369JUR5"/>
<comment type="caution">
    <text evidence="2">The sequence shown here is derived from an EMBL/GenBank/DDBJ whole genome shotgun (WGS) entry which is preliminary data.</text>
</comment>
<evidence type="ECO:0000256" key="1">
    <source>
        <dbReference type="SAM" id="MobiDB-lite"/>
    </source>
</evidence>
<feature type="region of interest" description="Disordered" evidence="1">
    <location>
        <begin position="69"/>
        <end position="94"/>
    </location>
</feature>
<feature type="region of interest" description="Disordered" evidence="1">
    <location>
        <begin position="131"/>
        <end position="159"/>
    </location>
</feature>
<organism evidence="2 3">
    <name type="scientific">Hypsizygus marmoreus</name>
    <name type="common">White beech mushroom</name>
    <name type="synonym">Agaricus marmoreus</name>
    <dbReference type="NCBI Taxonomy" id="39966"/>
    <lineage>
        <taxon>Eukaryota</taxon>
        <taxon>Fungi</taxon>
        <taxon>Dikarya</taxon>
        <taxon>Basidiomycota</taxon>
        <taxon>Agaricomycotina</taxon>
        <taxon>Agaricomycetes</taxon>
        <taxon>Agaricomycetidae</taxon>
        <taxon>Agaricales</taxon>
        <taxon>Tricholomatineae</taxon>
        <taxon>Lyophyllaceae</taxon>
        <taxon>Hypsizygus</taxon>
    </lineage>
</organism>
<keyword evidence="3" id="KW-1185">Reference proteome</keyword>
<dbReference type="EMBL" id="LUEZ02000041">
    <property type="protein sequence ID" value="RDB25092.1"/>
    <property type="molecule type" value="Genomic_DNA"/>
</dbReference>
<gene>
    <name evidence="2" type="ORF">Hypma_007422</name>
</gene>
<dbReference type="Proteomes" id="UP000076154">
    <property type="component" value="Unassembled WGS sequence"/>
</dbReference>